<comment type="similarity">
    <text evidence="1 4">Belongs to the UDP-glycosyltransferase family.</text>
</comment>
<keyword evidence="5" id="KW-0732">Signal</keyword>
<reference evidence="6" key="1">
    <citation type="submission" date="2021-12" db="EMBL/GenBank/DDBJ databases">
        <authorList>
            <person name="King R."/>
        </authorList>
    </citation>
    <scope>NUCLEOTIDE SEQUENCE</scope>
</reference>
<sequence>MGLKEICAVLVLAYLSHAVESASILALFSSLSYTDHLVFRGYVSLLAQKGHSVVVMTAYPGHFRYPEAENIIEIDVGEDSSLYWEEYKKLMTNTDDYYQRLKAINEFSVKLAIVQLKSKQMTALFINPNVMFDLVITEADVPLLYAVAEKYKAPHIAITTSSGKIHQHESKGNPIHPLLYPDVNSLSFRNSSIWEKAVEFYRSMQTKAEYYNNYLPLCELAANKILGLKRSLQQIEYDIDLLFIASNPILSGSRPSVPAVIYVDRMHLKPGLGMPQDLRNLLDASTKGVVYFSLGAIQEAEQLSPSILQTLVESFRDLPFTVLWKIGNTTMFNKPENVITQSWFPQQQVLAHPNVKAFITHGGARSLEEAVFYGVPIIGFPTVKSRKVFIQEITMQGAGEVIDPYKLDMDTLKDIITAVSTNENYQKAMAILRTTVVDPIISGPENAVWWTEYVLRHGEARHLRSPAVGISFFKYYMLDTLTYLIITVLIALILTYLTIRTIVRRLRQRFSGSRTVDEAGKFKAL</sequence>
<evidence type="ECO:0000256" key="5">
    <source>
        <dbReference type="RuleBase" id="RU362059"/>
    </source>
</evidence>
<evidence type="ECO:0000313" key="7">
    <source>
        <dbReference type="Proteomes" id="UP001154114"/>
    </source>
</evidence>
<dbReference type="SUPFAM" id="SSF53756">
    <property type="entry name" value="UDP-Glycosyltransferase/glycogen phosphorylase"/>
    <property type="match status" value="1"/>
</dbReference>
<dbReference type="InterPro" id="IPR002213">
    <property type="entry name" value="UDP_glucos_trans"/>
</dbReference>
<protein>
    <recommendedName>
        <fullName evidence="5">UDP-glucuronosyltransferase</fullName>
        <ecNumber evidence="5">2.4.1.17</ecNumber>
    </recommendedName>
</protein>
<gene>
    <name evidence="6" type="ORF">CINC_LOCUS6207</name>
</gene>
<keyword evidence="2 4" id="KW-0328">Glycosyltransferase</keyword>
<keyword evidence="3 4" id="KW-0808">Transferase</keyword>
<dbReference type="Pfam" id="PF00201">
    <property type="entry name" value="UDPGT"/>
    <property type="match status" value="1"/>
</dbReference>
<dbReference type="EC" id="2.4.1.17" evidence="5"/>
<evidence type="ECO:0000256" key="3">
    <source>
        <dbReference type="ARBA" id="ARBA00022679"/>
    </source>
</evidence>
<dbReference type="CDD" id="cd03784">
    <property type="entry name" value="GT1_Gtf-like"/>
    <property type="match status" value="1"/>
</dbReference>
<name>A0A9P0BT37_CHRIL</name>
<dbReference type="PROSITE" id="PS00375">
    <property type="entry name" value="UDPGT"/>
    <property type="match status" value="1"/>
</dbReference>
<evidence type="ECO:0000256" key="1">
    <source>
        <dbReference type="ARBA" id="ARBA00009995"/>
    </source>
</evidence>
<accession>A0A9P0BT37</accession>
<organism evidence="6 7">
    <name type="scientific">Chrysodeixis includens</name>
    <name type="common">Soybean looper</name>
    <name type="synonym">Pseudoplusia includens</name>
    <dbReference type="NCBI Taxonomy" id="689277"/>
    <lineage>
        <taxon>Eukaryota</taxon>
        <taxon>Metazoa</taxon>
        <taxon>Ecdysozoa</taxon>
        <taxon>Arthropoda</taxon>
        <taxon>Hexapoda</taxon>
        <taxon>Insecta</taxon>
        <taxon>Pterygota</taxon>
        <taxon>Neoptera</taxon>
        <taxon>Endopterygota</taxon>
        <taxon>Lepidoptera</taxon>
        <taxon>Glossata</taxon>
        <taxon>Ditrysia</taxon>
        <taxon>Noctuoidea</taxon>
        <taxon>Noctuidae</taxon>
        <taxon>Plusiinae</taxon>
        <taxon>Chrysodeixis</taxon>
    </lineage>
</organism>
<keyword evidence="5" id="KW-1133">Transmembrane helix</keyword>
<keyword evidence="7" id="KW-1185">Reference proteome</keyword>
<feature type="signal peptide" evidence="5">
    <location>
        <begin position="1"/>
        <end position="21"/>
    </location>
</feature>
<dbReference type="EMBL" id="LR824023">
    <property type="protein sequence ID" value="CAH0594228.1"/>
    <property type="molecule type" value="Genomic_DNA"/>
</dbReference>
<keyword evidence="5" id="KW-0812">Transmembrane</keyword>
<dbReference type="OrthoDB" id="5835829at2759"/>
<dbReference type="FunFam" id="3.40.50.2000:FF:000050">
    <property type="entry name" value="UDP-glucuronosyltransferase"/>
    <property type="match status" value="1"/>
</dbReference>
<dbReference type="Gene3D" id="3.40.50.2000">
    <property type="entry name" value="Glycogen Phosphorylase B"/>
    <property type="match status" value="1"/>
</dbReference>
<keyword evidence="5" id="KW-0472">Membrane</keyword>
<evidence type="ECO:0000256" key="4">
    <source>
        <dbReference type="RuleBase" id="RU003718"/>
    </source>
</evidence>
<proteinExistence type="inferred from homology"/>
<dbReference type="InterPro" id="IPR050271">
    <property type="entry name" value="UDP-glycosyltransferase"/>
</dbReference>
<comment type="catalytic activity">
    <reaction evidence="5">
        <text>glucuronate acceptor + UDP-alpha-D-glucuronate = acceptor beta-D-glucuronoside + UDP + H(+)</text>
        <dbReference type="Rhea" id="RHEA:21032"/>
        <dbReference type="ChEBI" id="CHEBI:15378"/>
        <dbReference type="ChEBI" id="CHEBI:58052"/>
        <dbReference type="ChEBI" id="CHEBI:58223"/>
        <dbReference type="ChEBI" id="CHEBI:132367"/>
        <dbReference type="ChEBI" id="CHEBI:132368"/>
        <dbReference type="EC" id="2.4.1.17"/>
    </reaction>
</comment>
<dbReference type="AlphaFoldDB" id="A0A9P0BT37"/>
<feature type="transmembrane region" description="Helical" evidence="5">
    <location>
        <begin position="481"/>
        <end position="499"/>
    </location>
</feature>
<comment type="subcellular location">
    <subcellularLocation>
        <location evidence="5">Membrane</location>
        <topology evidence="5">Single-pass membrane protein</topology>
    </subcellularLocation>
</comment>
<feature type="chain" id="PRO_5040536013" description="UDP-glucuronosyltransferase" evidence="5">
    <location>
        <begin position="22"/>
        <end position="525"/>
    </location>
</feature>
<dbReference type="GO" id="GO:0015020">
    <property type="term" value="F:glucuronosyltransferase activity"/>
    <property type="evidence" value="ECO:0007669"/>
    <property type="project" value="UniProtKB-EC"/>
</dbReference>
<dbReference type="GO" id="GO:0016020">
    <property type="term" value="C:membrane"/>
    <property type="evidence" value="ECO:0007669"/>
    <property type="project" value="UniProtKB-SubCell"/>
</dbReference>
<dbReference type="Proteomes" id="UP001154114">
    <property type="component" value="Chromosome 20"/>
</dbReference>
<dbReference type="PANTHER" id="PTHR48043:SF159">
    <property type="entry name" value="EG:EG0003.4 PROTEIN-RELATED"/>
    <property type="match status" value="1"/>
</dbReference>
<dbReference type="PANTHER" id="PTHR48043">
    <property type="entry name" value="EG:EG0003.4 PROTEIN-RELATED"/>
    <property type="match status" value="1"/>
</dbReference>
<dbReference type="InterPro" id="IPR035595">
    <property type="entry name" value="UDP_glycos_trans_CS"/>
</dbReference>
<evidence type="ECO:0000256" key="2">
    <source>
        <dbReference type="ARBA" id="ARBA00022676"/>
    </source>
</evidence>
<evidence type="ECO:0000313" key="6">
    <source>
        <dbReference type="EMBL" id="CAH0594228.1"/>
    </source>
</evidence>